<dbReference type="STRING" id="695939.SAMN00790413_02444"/>
<dbReference type="OrthoDB" id="72428at2"/>
<dbReference type="Pfam" id="PF21813">
    <property type="entry name" value="DUF6882"/>
    <property type="match status" value="1"/>
</dbReference>
<proteinExistence type="predicted"/>
<protein>
    <submittedName>
        <fullName evidence="1">Uncharacterized protein</fullName>
    </submittedName>
</protein>
<dbReference type="EMBL" id="FWWU01000009">
    <property type="protein sequence ID" value="SMB94578.1"/>
    <property type="molecule type" value="Genomic_DNA"/>
</dbReference>
<dbReference type="InterPro" id="IPR049249">
    <property type="entry name" value="DUF6882"/>
</dbReference>
<evidence type="ECO:0000313" key="2">
    <source>
        <dbReference type="Proteomes" id="UP000192582"/>
    </source>
</evidence>
<reference evidence="1 2" key="1">
    <citation type="submission" date="2017-04" db="EMBL/GenBank/DDBJ databases">
        <authorList>
            <person name="Afonso C.L."/>
            <person name="Miller P.J."/>
            <person name="Scott M.A."/>
            <person name="Spackman E."/>
            <person name="Goraichik I."/>
            <person name="Dimitrov K.M."/>
            <person name="Suarez D.L."/>
            <person name="Swayne D.E."/>
        </authorList>
    </citation>
    <scope>NUCLEOTIDE SEQUENCE [LARGE SCALE GENOMIC DNA]</scope>
    <source>
        <strain evidence="1 2">KR-140</strain>
    </source>
</reference>
<name>A0A1W1VMM6_9DEIO</name>
<dbReference type="Proteomes" id="UP000192582">
    <property type="component" value="Unassembled WGS sequence"/>
</dbReference>
<accession>A0A1W1VMM6</accession>
<keyword evidence="2" id="KW-1185">Reference proteome</keyword>
<sequence length="147" mass="15526">MTPPEEGQASTDARRLGGRVHIVGRAMYGLRLKAEAHGGIWEPGGADWQADLQAGTLTLTTERLQAKCSVQEVGAYGTVAGTWLCGWDHPPLSPALRQDAERVLAFAHGHGPAALTEGTLTRGQADAWHFAAPAFMTFGDVRLGAGP</sequence>
<organism evidence="1 2">
    <name type="scientific">Deinococcus hopiensis KR-140</name>
    <dbReference type="NCBI Taxonomy" id="695939"/>
    <lineage>
        <taxon>Bacteria</taxon>
        <taxon>Thermotogati</taxon>
        <taxon>Deinococcota</taxon>
        <taxon>Deinococci</taxon>
        <taxon>Deinococcales</taxon>
        <taxon>Deinococcaceae</taxon>
        <taxon>Deinococcus</taxon>
    </lineage>
</organism>
<dbReference type="RefSeq" id="WP_084049712.1">
    <property type="nucleotide sequence ID" value="NZ_FWWU01000009.1"/>
</dbReference>
<dbReference type="AlphaFoldDB" id="A0A1W1VMM6"/>
<evidence type="ECO:0000313" key="1">
    <source>
        <dbReference type="EMBL" id="SMB94578.1"/>
    </source>
</evidence>
<gene>
    <name evidence="1" type="ORF">SAMN00790413_02444</name>
</gene>